<dbReference type="Proteomes" id="UP000887566">
    <property type="component" value="Unplaced"/>
</dbReference>
<evidence type="ECO:0000259" key="3">
    <source>
        <dbReference type="PROSITE" id="PS50015"/>
    </source>
</evidence>
<evidence type="ECO:0000256" key="1">
    <source>
        <dbReference type="ARBA" id="ARBA00023157"/>
    </source>
</evidence>
<dbReference type="PROSITE" id="PS50015">
    <property type="entry name" value="SAP_B"/>
    <property type="match status" value="1"/>
</dbReference>
<accession>A0A914WMK7</accession>
<dbReference type="AlphaFoldDB" id="A0A914WMK7"/>
<organism evidence="4 5">
    <name type="scientific">Plectus sambesii</name>
    <dbReference type="NCBI Taxonomy" id="2011161"/>
    <lineage>
        <taxon>Eukaryota</taxon>
        <taxon>Metazoa</taxon>
        <taxon>Ecdysozoa</taxon>
        <taxon>Nematoda</taxon>
        <taxon>Chromadorea</taxon>
        <taxon>Plectida</taxon>
        <taxon>Plectina</taxon>
        <taxon>Plectoidea</taxon>
        <taxon>Plectidae</taxon>
        <taxon>Plectus</taxon>
    </lineage>
</organism>
<keyword evidence="2" id="KW-0732">Signal</keyword>
<feature type="signal peptide" evidence="2">
    <location>
        <begin position="1"/>
        <end position="21"/>
    </location>
</feature>
<keyword evidence="4" id="KW-1185">Reference proteome</keyword>
<evidence type="ECO:0000313" key="5">
    <source>
        <dbReference type="WBParaSite" id="PSAMB.scaffold42size100754.g958.t1"/>
    </source>
</evidence>
<reference evidence="5" key="1">
    <citation type="submission" date="2022-11" db="UniProtKB">
        <authorList>
            <consortium name="WormBaseParasite"/>
        </authorList>
    </citation>
    <scope>IDENTIFICATION</scope>
</reference>
<sequence length="110" mass="11853">MKTTFIIAALACVFAVSTTEAYSVKAGVACDVCLRVLGRVFTDMQNGSHDPQAVEQDIQKECKADSGLPQVWEKEACIIDLSLTIPYIEEDYSSDPAGSAQKVCSSARIC</sequence>
<name>A0A914WMK7_9BILA</name>
<evidence type="ECO:0000313" key="4">
    <source>
        <dbReference type="Proteomes" id="UP000887566"/>
    </source>
</evidence>
<proteinExistence type="predicted"/>
<dbReference type="InterPro" id="IPR008139">
    <property type="entry name" value="SaposinB_dom"/>
</dbReference>
<feature type="chain" id="PRO_5036791395" evidence="2">
    <location>
        <begin position="22"/>
        <end position="110"/>
    </location>
</feature>
<keyword evidence="1" id="KW-1015">Disulfide bond</keyword>
<dbReference type="WBParaSite" id="PSAMB.scaffold42size100754.g958.t1">
    <property type="protein sequence ID" value="PSAMB.scaffold42size100754.g958.t1"/>
    <property type="gene ID" value="PSAMB.scaffold42size100754.g958"/>
</dbReference>
<protein>
    <submittedName>
        <fullName evidence="5">Saposin B-type domain-containing protein</fullName>
    </submittedName>
</protein>
<evidence type="ECO:0000256" key="2">
    <source>
        <dbReference type="SAM" id="SignalP"/>
    </source>
</evidence>
<feature type="domain" description="Saposin B-type" evidence="3">
    <location>
        <begin position="26"/>
        <end position="110"/>
    </location>
</feature>